<sequence>MQWGQPEAFWLLVPVLVAAGMEWRRRDAIARRLPHIARVWAGQGELIFGQRQLGRSVWRWRLWLGLALAVVAFAQPRWGETEQPVYDPASDVVVAMDMSRSMLARDVRPSRIEHGRLMTLGMLDKLVGVRVGLAPFAGNAFVQLPLSLDYQILIETLDSLNPDNFPRGGTRYSAMLDAALEAFDENSANERYLIVISDGETSDPNWREKLPQLQERNIRIVAVAVGTQAGAVIPAREGGVVRDATGAEVLSKADPGSLEAMAAATGGRYVAGNTYLQLADILEELHRSAPRAAALDQATPVQEERFGWALLPALLLLFASFAWEVPYRPHHKRFELPEAPPERRLRPVGLARSLSLVLLAALVAVSSHNLSLALDGDENAIGPNQRPSSPVDGQAIIVTNRIGLMLEREGGPNALDYAGFCIDTMGYIETKLQIREKPALSILADVAAAIEAGRSLEPEGAGWDVIAKRLEGLLKRTLAPAKVYAAESAGNVSLETLLAMAEDEQENRRQRNEPEDDGMEIPDELRDRPSRQGEGSAFGDLTTVAEPPVEEEQDRRRRRPTFTMAVPPQSGEVDLSLPLHRLAQIESEDSPARLYQLMESPELPVVTSGEDW</sequence>
<dbReference type="InterPro" id="IPR002035">
    <property type="entry name" value="VWF_A"/>
</dbReference>
<reference evidence="7 8" key="1">
    <citation type="submission" date="2023-12" db="EMBL/GenBank/DDBJ databases">
        <title>Description of an unclassified Opitutus bacterium of Verrucomicrobiota.</title>
        <authorList>
            <person name="Zhang D.-F."/>
        </authorList>
    </citation>
    <scope>NUCLEOTIDE SEQUENCE [LARGE SCALE GENOMIC DNA]</scope>
    <source>
        <strain evidence="7 8">WL0086</strain>
    </source>
</reference>
<evidence type="ECO:0000259" key="6">
    <source>
        <dbReference type="PROSITE" id="PS50234"/>
    </source>
</evidence>
<evidence type="ECO:0000256" key="3">
    <source>
        <dbReference type="ARBA" id="ARBA00022989"/>
    </source>
</evidence>
<evidence type="ECO:0000256" key="2">
    <source>
        <dbReference type="ARBA" id="ARBA00022692"/>
    </source>
</evidence>
<keyword evidence="3" id="KW-1133">Transmembrane helix</keyword>
<dbReference type="PROSITE" id="PS50234">
    <property type="entry name" value="VWFA"/>
    <property type="match status" value="1"/>
</dbReference>
<feature type="domain" description="VWFA" evidence="6">
    <location>
        <begin position="91"/>
        <end position="285"/>
    </location>
</feature>
<evidence type="ECO:0000256" key="5">
    <source>
        <dbReference type="SAM" id="MobiDB-lite"/>
    </source>
</evidence>
<proteinExistence type="predicted"/>
<keyword evidence="8" id="KW-1185">Reference proteome</keyword>
<evidence type="ECO:0000256" key="4">
    <source>
        <dbReference type="ARBA" id="ARBA00023136"/>
    </source>
</evidence>
<keyword evidence="2" id="KW-0812">Transmembrane</keyword>
<dbReference type="InterPro" id="IPR036465">
    <property type="entry name" value="vWFA_dom_sf"/>
</dbReference>
<gene>
    <name evidence="7" type="ORF">K1X11_006555</name>
</gene>
<dbReference type="Proteomes" id="UP000738431">
    <property type="component" value="Chromosome"/>
</dbReference>
<keyword evidence="4" id="KW-0472">Membrane</keyword>
<evidence type="ECO:0000313" key="7">
    <source>
        <dbReference type="EMBL" id="WRQ89062.1"/>
    </source>
</evidence>
<dbReference type="SUPFAM" id="SSF53300">
    <property type="entry name" value="vWA-like"/>
    <property type="match status" value="1"/>
</dbReference>
<evidence type="ECO:0000313" key="8">
    <source>
        <dbReference type="Proteomes" id="UP000738431"/>
    </source>
</evidence>
<feature type="region of interest" description="Disordered" evidence="5">
    <location>
        <begin position="502"/>
        <end position="572"/>
    </location>
</feature>
<name>A0ABZ1CCM0_9BACT</name>
<dbReference type="Pfam" id="PF13519">
    <property type="entry name" value="VWA_2"/>
    <property type="match status" value="1"/>
</dbReference>
<dbReference type="PANTHER" id="PTHR22550:SF5">
    <property type="entry name" value="LEUCINE ZIPPER PROTEIN 4"/>
    <property type="match status" value="1"/>
</dbReference>
<dbReference type="Gene3D" id="3.40.50.410">
    <property type="entry name" value="von Willebrand factor, type A domain"/>
    <property type="match status" value="1"/>
</dbReference>
<organism evidence="7 8">
    <name type="scientific">Actomonas aquatica</name>
    <dbReference type="NCBI Taxonomy" id="2866162"/>
    <lineage>
        <taxon>Bacteria</taxon>
        <taxon>Pseudomonadati</taxon>
        <taxon>Verrucomicrobiota</taxon>
        <taxon>Opitutia</taxon>
        <taxon>Opitutales</taxon>
        <taxon>Opitutaceae</taxon>
        <taxon>Actomonas</taxon>
    </lineage>
</organism>
<dbReference type="InterPro" id="IPR050768">
    <property type="entry name" value="UPF0353/GerABKA_families"/>
</dbReference>
<evidence type="ECO:0000256" key="1">
    <source>
        <dbReference type="ARBA" id="ARBA00022475"/>
    </source>
</evidence>
<dbReference type="SMART" id="SM00327">
    <property type="entry name" value="VWA"/>
    <property type="match status" value="1"/>
</dbReference>
<dbReference type="RefSeq" id="WP_221030935.1">
    <property type="nucleotide sequence ID" value="NZ_CP139781.1"/>
</dbReference>
<protein>
    <submittedName>
        <fullName evidence="7">VWA domain-containing protein</fullName>
    </submittedName>
</protein>
<dbReference type="EMBL" id="CP139781">
    <property type="protein sequence ID" value="WRQ89062.1"/>
    <property type="molecule type" value="Genomic_DNA"/>
</dbReference>
<keyword evidence="1" id="KW-1003">Cell membrane</keyword>
<accession>A0ABZ1CCM0</accession>
<dbReference type="PANTHER" id="PTHR22550">
    <property type="entry name" value="SPORE GERMINATION PROTEIN"/>
    <property type="match status" value="1"/>
</dbReference>